<dbReference type="EMBL" id="GBXM01088023">
    <property type="protein sequence ID" value="JAH20554.1"/>
    <property type="molecule type" value="Transcribed_RNA"/>
</dbReference>
<evidence type="ECO:0000313" key="1">
    <source>
        <dbReference type="EMBL" id="JAH20554.1"/>
    </source>
</evidence>
<accession>A0A0E9QUP1</accession>
<reference evidence="1" key="1">
    <citation type="submission" date="2014-11" db="EMBL/GenBank/DDBJ databases">
        <authorList>
            <person name="Amaro Gonzalez C."/>
        </authorList>
    </citation>
    <scope>NUCLEOTIDE SEQUENCE</scope>
</reference>
<protein>
    <submittedName>
        <fullName evidence="1">Uncharacterized protein</fullName>
    </submittedName>
</protein>
<reference evidence="1" key="2">
    <citation type="journal article" date="2015" name="Fish Shellfish Immunol.">
        <title>Early steps in the European eel (Anguilla anguilla)-Vibrio vulnificus interaction in the gills: Role of the RtxA13 toxin.</title>
        <authorList>
            <person name="Callol A."/>
            <person name="Pajuelo D."/>
            <person name="Ebbesson L."/>
            <person name="Teles M."/>
            <person name="MacKenzie S."/>
            <person name="Amaro C."/>
        </authorList>
    </citation>
    <scope>NUCLEOTIDE SEQUENCE</scope>
</reference>
<name>A0A0E9QUP1_ANGAN</name>
<sequence length="44" mass="4886">MCSSVFLHGDNSSIINCRALPWPTRPSVITELTSAFFLNDVQNC</sequence>
<dbReference type="AlphaFoldDB" id="A0A0E9QUP1"/>
<proteinExistence type="predicted"/>
<organism evidence="1">
    <name type="scientific">Anguilla anguilla</name>
    <name type="common">European freshwater eel</name>
    <name type="synonym">Muraena anguilla</name>
    <dbReference type="NCBI Taxonomy" id="7936"/>
    <lineage>
        <taxon>Eukaryota</taxon>
        <taxon>Metazoa</taxon>
        <taxon>Chordata</taxon>
        <taxon>Craniata</taxon>
        <taxon>Vertebrata</taxon>
        <taxon>Euteleostomi</taxon>
        <taxon>Actinopterygii</taxon>
        <taxon>Neopterygii</taxon>
        <taxon>Teleostei</taxon>
        <taxon>Anguilliformes</taxon>
        <taxon>Anguillidae</taxon>
        <taxon>Anguilla</taxon>
    </lineage>
</organism>